<comment type="caution">
    <text evidence="1">The sequence shown here is derived from an EMBL/GenBank/DDBJ whole genome shotgun (WGS) entry which is preliminary data.</text>
</comment>
<dbReference type="InterPro" id="IPR010281">
    <property type="entry name" value="DUF885"/>
</dbReference>
<dbReference type="Pfam" id="PF05960">
    <property type="entry name" value="DUF885"/>
    <property type="match status" value="1"/>
</dbReference>
<dbReference type="PROSITE" id="PS51257">
    <property type="entry name" value="PROKAR_LIPOPROTEIN"/>
    <property type="match status" value="1"/>
</dbReference>
<dbReference type="RefSeq" id="WP_077412948.1">
    <property type="nucleotide sequence ID" value="NZ_JBHRTS010000010.1"/>
</dbReference>
<evidence type="ECO:0000313" key="2">
    <source>
        <dbReference type="Proteomes" id="UP001595533"/>
    </source>
</evidence>
<name>A0ABV7JG46_9GAMM</name>
<organism evidence="1 2">
    <name type="scientific">Marinicella sediminis</name>
    <dbReference type="NCBI Taxonomy" id="1792834"/>
    <lineage>
        <taxon>Bacteria</taxon>
        <taxon>Pseudomonadati</taxon>
        <taxon>Pseudomonadota</taxon>
        <taxon>Gammaproteobacteria</taxon>
        <taxon>Lysobacterales</taxon>
        <taxon>Marinicellaceae</taxon>
        <taxon>Marinicella</taxon>
    </lineage>
</organism>
<protein>
    <submittedName>
        <fullName evidence="1">DUF885 domain-containing protein</fullName>
    </submittedName>
</protein>
<keyword evidence="2" id="KW-1185">Reference proteome</keyword>
<gene>
    <name evidence="1" type="ORF">ACFODZ_16490</name>
</gene>
<dbReference type="EMBL" id="JBHRTS010000010">
    <property type="protein sequence ID" value="MFC3195854.1"/>
    <property type="molecule type" value="Genomic_DNA"/>
</dbReference>
<dbReference type="Proteomes" id="UP001595533">
    <property type="component" value="Unassembled WGS sequence"/>
</dbReference>
<proteinExistence type="predicted"/>
<dbReference type="PANTHER" id="PTHR33361:SF2">
    <property type="entry name" value="DUF885 DOMAIN-CONTAINING PROTEIN"/>
    <property type="match status" value="1"/>
</dbReference>
<accession>A0ABV7JG46</accession>
<sequence>MPNKTLLTLSLLTVLTACQEQPPADSSQTSVAEPEVVVTDTAIPVSPLDANFKASAQVLFHARPHYATVLGVDEELAGGAYNHRLDDYSPESEAQMRNRMRQINAQLTTLETANKVDAANQLVMMNLNRYFSGHEDFDIGYIDLWMGLSPFVVNQINGPLIDVPNYMVSNQKINNLKDAEDYLARLDGYDAFLQGVMAKLSADTGKGWIPPKVIIEKTIAGLEAFIAPEVSEHPLYQQFEQQLNVLEGVSEEDKKRMVQEAATHIKDGVYSGYGLFIDAMNQLLPKATESSGIWAQPNGEAFYADAVKMLGDTDLTPEQIHNLGLSEVERISAEMDAILVANGHTDGTVGERMLAINDDPQFLYEDSEAGRAALIADLNRYIDEINVRMPEQFATKPPYEVEVRAFPKARQASAPGGMYSSPKLDGSQPGIYWINLRDIKANPKFDLKTLTYHEANPGHHWQVALNLAQDSLPMVRRIAPYNAYVEGWALYSELVAKEMGMYENDPYSDLGRLKAELFRAVRLVVDTGLHHKRWTREEAIEYMAGSTGTVESDVVAEIERYMVWPGQALGYKLGMIKLVELRDRARQALGERFDIKAFHDLVLLGGAVPMSVLEDKIEQWIADYPVSPVSQ</sequence>
<evidence type="ECO:0000313" key="1">
    <source>
        <dbReference type="EMBL" id="MFC3195854.1"/>
    </source>
</evidence>
<dbReference type="PANTHER" id="PTHR33361">
    <property type="entry name" value="GLR0591 PROTEIN"/>
    <property type="match status" value="1"/>
</dbReference>
<reference evidence="2" key="1">
    <citation type="journal article" date="2019" name="Int. J. Syst. Evol. Microbiol.">
        <title>The Global Catalogue of Microorganisms (GCM) 10K type strain sequencing project: providing services to taxonomists for standard genome sequencing and annotation.</title>
        <authorList>
            <consortium name="The Broad Institute Genomics Platform"/>
            <consortium name="The Broad Institute Genome Sequencing Center for Infectious Disease"/>
            <person name="Wu L."/>
            <person name="Ma J."/>
        </authorList>
    </citation>
    <scope>NUCLEOTIDE SEQUENCE [LARGE SCALE GENOMIC DNA]</scope>
    <source>
        <strain evidence="2">KCTC 42953</strain>
    </source>
</reference>